<evidence type="ECO:0000313" key="2">
    <source>
        <dbReference type="Proteomes" id="UP000269396"/>
    </source>
</evidence>
<dbReference type="AlphaFoldDB" id="A0A183PK17"/>
<proteinExistence type="predicted"/>
<organism evidence="1 2">
    <name type="scientific">Schistosoma mattheei</name>
    <dbReference type="NCBI Taxonomy" id="31246"/>
    <lineage>
        <taxon>Eukaryota</taxon>
        <taxon>Metazoa</taxon>
        <taxon>Spiralia</taxon>
        <taxon>Lophotrochozoa</taxon>
        <taxon>Platyhelminthes</taxon>
        <taxon>Trematoda</taxon>
        <taxon>Digenea</taxon>
        <taxon>Strigeidida</taxon>
        <taxon>Schistosomatoidea</taxon>
        <taxon>Schistosomatidae</taxon>
        <taxon>Schistosoma</taxon>
    </lineage>
</organism>
<dbReference type="EMBL" id="UZAL01034940">
    <property type="protein sequence ID" value="VDP66564.1"/>
    <property type="molecule type" value="Genomic_DNA"/>
</dbReference>
<accession>A0A183PK17</accession>
<protein>
    <submittedName>
        <fullName evidence="1">Uncharacterized protein</fullName>
    </submittedName>
</protein>
<evidence type="ECO:0000313" key="1">
    <source>
        <dbReference type="EMBL" id="VDP66564.1"/>
    </source>
</evidence>
<sequence length="39" mass="4354">MPNNRLPRRAMFSGIGVGWKKAKGGQTKNMAQIHEVTDK</sequence>
<dbReference type="Proteomes" id="UP000269396">
    <property type="component" value="Unassembled WGS sequence"/>
</dbReference>
<name>A0A183PK17_9TREM</name>
<reference evidence="1 2" key="1">
    <citation type="submission" date="2018-11" db="EMBL/GenBank/DDBJ databases">
        <authorList>
            <consortium name="Pathogen Informatics"/>
        </authorList>
    </citation>
    <scope>NUCLEOTIDE SEQUENCE [LARGE SCALE GENOMIC DNA]</scope>
    <source>
        <strain>Denwood</strain>
        <strain evidence="2">Zambia</strain>
    </source>
</reference>
<keyword evidence="2" id="KW-1185">Reference proteome</keyword>
<gene>
    <name evidence="1" type="ORF">SMTD_LOCUS14703</name>
</gene>